<evidence type="ECO:0000256" key="3">
    <source>
        <dbReference type="ARBA" id="ARBA00022692"/>
    </source>
</evidence>
<dbReference type="SUPFAM" id="SSF140478">
    <property type="entry name" value="LemA-like"/>
    <property type="match status" value="1"/>
</dbReference>
<dbReference type="InterPro" id="IPR007156">
    <property type="entry name" value="MamQ_LemA"/>
</dbReference>
<dbReference type="Pfam" id="PF04011">
    <property type="entry name" value="LemA"/>
    <property type="match status" value="1"/>
</dbReference>
<dbReference type="Gene3D" id="1.20.1440.20">
    <property type="entry name" value="LemA-like domain"/>
    <property type="match status" value="1"/>
</dbReference>
<evidence type="ECO:0000256" key="5">
    <source>
        <dbReference type="ARBA" id="ARBA00023136"/>
    </source>
</evidence>
<protein>
    <submittedName>
        <fullName evidence="7">LemA family protein</fullName>
    </submittedName>
</protein>
<proteinExistence type="inferred from homology"/>
<dbReference type="EMBL" id="QXJM01000039">
    <property type="protein sequence ID" value="RIE01731.1"/>
    <property type="molecule type" value="Genomic_DNA"/>
</dbReference>
<accession>A0A398CQN2</accession>
<keyword evidence="5 6" id="KW-0472">Membrane</keyword>
<comment type="caution">
    <text evidence="7">The sequence shown here is derived from an EMBL/GenBank/DDBJ whole genome shotgun (WGS) entry which is preliminary data.</text>
</comment>
<reference evidence="7 8" key="1">
    <citation type="submission" date="2018-09" db="EMBL/GenBank/DDBJ databases">
        <title>Cohnella cavernae sp. nov., isolated from a karst cave.</title>
        <authorList>
            <person name="Zhu H."/>
        </authorList>
    </citation>
    <scope>NUCLEOTIDE SEQUENCE [LARGE SCALE GENOMIC DNA]</scope>
    <source>
        <strain evidence="7 8">K2E09-144</strain>
    </source>
</reference>
<dbReference type="PANTHER" id="PTHR34478">
    <property type="entry name" value="PROTEIN LEMA"/>
    <property type="match status" value="1"/>
</dbReference>
<dbReference type="Proteomes" id="UP000266340">
    <property type="component" value="Unassembled WGS sequence"/>
</dbReference>
<dbReference type="InterPro" id="IPR023353">
    <property type="entry name" value="LemA-like_dom_sf"/>
</dbReference>
<keyword evidence="8" id="KW-1185">Reference proteome</keyword>
<sequence length="182" mass="21129">MGIYIGAAVAAILLLWIVFTYNRLIMLRNRVRNNWSQVEIVLKNRFDLIPNLVDTVSGYTTYERETLTRMTEMRTKYSSAQSINEKAQANGEVSGLLNRLMVVAENYPDLKASENFLYLKEQLTEIEDKIRFARQFYNDTVEAFNTAIMSFPSNLLAGMFGFREQTFFHIDEAEKAIPRIKF</sequence>
<gene>
    <name evidence="7" type="ORF">D3H35_13055</name>
</gene>
<feature type="transmembrane region" description="Helical" evidence="6">
    <location>
        <begin position="6"/>
        <end position="25"/>
    </location>
</feature>
<keyword evidence="3 6" id="KW-0812">Transmembrane</keyword>
<evidence type="ECO:0000256" key="4">
    <source>
        <dbReference type="ARBA" id="ARBA00022989"/>
    </source>
</evidence>
<name>A0A398CQN2_9BACL</name>
<evidence type="ECO:0000256" key="6">
    <source>
        <dbReference type="SAM" id="Phobius"/>
    </source>
</evidence>
<keyword evidence="4 6" id="KW-1133">Transmembrane helix</keyword>
<organism evidence="7 8">
    <name type="scientific">Cohnella faecalis</name>
    <dbReference type="NCBI Taxonomy" id="2315694"/>
    <lineage>
        <taxon>Bacteria</taxon>
        <taxon>Bacillati</taxon>
        <taxon>Bacillota</taxon>
        <taxon>Bacilli</taxon>
        <taxon>Bacillales</taxon>
        <taxon>Paenibacillaceae</taxon>
        <taxon>Cohnella</taxon>
    </lineage>
</organism>
<dbReference type="OrthoDB" id="9804152at2"/>
<dbReference type="GO" id="GO:0016020">
    <property type="term" value="C:membrane"/>
    <property type="evidence" value="ECO:0007669"/>
    <property type="project" value="UniProtKB-SubCell"/>
</dbReference>
<comment type="similarity">
    <text evidence="2">Belongs to the LemA family.</text>
</comment>
<dbReference type="PANTHER" id="PTHR34478:SF1">
    <property type="entry name" value="PROTEIN LEMA"/>
    <property type="match status" value="1"/>
</dbReference>
<dbReference type="AlphaFoldDB" id="A0A398CQN2"/>
<evidence type="ECO:0000313" key="7">
    <source>
        <dbReference type="EMBL" id="RIE01731.1"/>
    </source>
</evidence>
<comment type="subcellular location">
    <subcellularLocation>
        <location evidence="1">Membrane</location>
        <topology evidence="1">Single-pass membrane protein</topology>
    </subcellularLocation>
</comment>
<evidence type="ECO:0000313" key="8">
    <source>
        <dbReference type="Proteomes" id="UP000266340"/>
    </source>
</evidence>
<dbReference type="RefSeq" id="WP_119149793.1">
    <property type="nucleotide sequence ID" value="NZ_JBHSOV010000032.1"/>
</dbReference>
<evidence type="ECO:0000256" key="1">
    <source>
        <dbReference type="ARBA" id="ARBA00004167"/>
    </source>
</evidence>
<evidence type="ECO:0000256" key="2">
    <source>
        <dbReference type="ARBA" id="ARBA00008854"/>
    </source>
</evidence>